<evidence type="ECO:0000259" key="11">
    <source>
        <dbReference type="Pfam" id="PF17956"/>
    </source>
</evidence>
<feature type="domain" description="Nicotinate phosphoribosyltransferase C-terminal" evidence="11">
    <location>
        <begin position="394"/>
        <end position="504"/>
    </location>
</feature>
<dbReference type="STRING" id="526227.Mesil_1946"/>
<protein>
    <recommendedName>
        <fullName evidence="3 9">Nicotinate phosphoribosyltransferase</fullName>
        <ecNumber evidence="3 9">6.3.4.21</ecNumber>
    </recommendedName>
</protein>
<evidence type="ECO:0000256" key="6">
    <source>
        <dbReference type="ARBA" id="ARBA00022642"/>
    </source>
</evidence>
<dbReference type="AlphaFoldDB" id="D7BGK5"/>
<dbReference type="Pfam" id="PF17956">
    <property type="entry name" value="NAPRTase_C"/>
    <property type="match status" value="1"/>
</dbReference>
<dbReference type="PANTHER" id="PTHR11098">
    <property type="entry name" value="NICOTINATE PHOSPHORIBOSYLTRANSFERASE"/>
    <property type="match status" value="1"/>
</dbReference>
<name>D7BGK5_ALLS1</name>
<reference evidence="12 13" key="1">
    <citation type="journal article" date="2010" name="Stand. Genomic Sci.">
        <title>Complete genome sequence of Meiothermus silvanus type strain (VI-R2).</title>
        <authorList>
            <person name="Sikorski J."/>
            <person name="Tindall B.J."/>
            <person name="Lowry S."/>
            <person name="Lucas S."/>
            <person name="Nolan M."/>
            <person name="Copeland A."/>
            <person name="Glavina Del Rio T."/>
            <person name="Tice H."/>
            <person name="Cheng J.F."/>
            <person name="Han C."/>
            <person name="Pitluck S."/>
            <person name="Liolios K."/>
            <person name="Ivanova N."/>
            <person name="Mavromatis K."/>
            <person name="Mikhailova N."/>
            <person name="Pati A."/>
            <person name="Goodwin L."/>
            <person name="Chen A."/>
            <person name="Palaniappan K."/>
            <person name="Land M."/>
            <person name="Hauser L."/>
            <person name="Chang Y.J."/>
            <person name="Jeffries C.D."/>
            <person name="Rohde M."/>
            <person name="Goker M."/>
            <person name="Woyke T."/>
            <person name="Bristow J."/>
            <person name="Eisen J.A."/>
            <person name="Markowitz V."/>
            <person name="Hugenholtz P."/>
            <person name="Kyrpides N.C."/>
            <person name="Klenk H.P."/>
            <person name="Lapidus A."/>
        </authorList>
    </citation>
    <scope>NUCLEOTIDE SEQUENCE [LARGE SCALE GENOMIC DNA]</scope>
    <source>
        <strain evidence="13">ATCC 700542 / DSM 9946 / VI-R2</strain>
    </source>
</reference>
<evidence type="ECO:0000256" key="7">
    <source>
        <dbReference type="ARBA" id="ARBA00022679"/>
    </source>
</evidence>
<comment type="similarity">
    <text evidence="2 9">Belongs to the NAPRTase family.</text>
</comment>
<dbReference type="InterPro" id="IPR041619">
    <property type="entry name" value="NAPRTase_C"/>
</dbReference>
<comment type="PTM">
    <text evidence="9">Transiently phosphorylated on a His residue during the reaction cycle. Phosphorylation strongly increases the affinity for substrates and increases the rate of nicotinate D-ribonucleotide production. Dephosphorylation regenerates the low-affinity form of the enzyme, leading to product release.</text>
</comment>
<dbReference type="NCBIfam" id="TIGR01513">
    <property type="entry name" value="NAPRTase_put"/>
    <property type="match status" value="1"/>
</dbReference>
<dbReference type="NCBIfam" id="NF009131">
    <property type="entry name" value="PRK12484.1"/>
    <property type="match status" value="1"/>
</dbReference>
<dbReference type="InterPro" id="IPR036068">
    <property type="entry name" value="Nicotinate_pribotase-like_C"/>
</dbReference>
<comment type="function">
    <text evidence="9">Catalyzes the first step in the biosynthesis of NAD from nicotinic acid, the ATP-dependent synthesis of beta-nicotinate D-ribonucleotide from nicotinate and 5-phospho-D-ribose 1-phosphate.</text>
</comment>
<dbReference type="Gene3D" id="3.20.140.10">
    <property type="entry name" value="nicotinate phosphoribosyltransferase"/>
    <property type="match status" value="1"/>
</dbReference>
<evidence type="ECO:0000256" key="8">
    <source>
        <dbReference type="ARBA" id="ARBA00048668"/>
    </source>
</evidence>
<dbReference type="SUPFAM" id="SSF54675">
    <property type="entry name" value="Nicotinate/Quinolinate PRTase N-terminal domain-like"/>
    <property type="match status" value="1"/>
</dbReference>
<keyword evidence="4" id="KW-0597">Phosphoprotein</keyword>
<dbReference type="CDD" id="cd01570">
    <property type="entry name" value="NAPRTase_A"/>
    <property type="match status" value="1"/>
</dbReference>
<dbReference type="KEGG" id="msv:Mesil_1946"/>
<keyword evidence="7 9" id="KW-0808">Transferase</keyword>
<sequence>MSDAKRSDLTRGILFTDEYQLTMAQVYYRLGLAEKPALFEHFYRHNPDYGQHQAGYCIFAGLDPLLSWMQEERLDEDELEALRSQKSRSGKPLFDRDFLEYLRRHGSFEGLSLKAIAEGRVVHPYVPLAMIEGPLLQAQLLETILLNRLNFETLIATKASRVREAAGKSTVLDFGIRRAAGEAGNAATRACLIGGADRSSNVGMSHVLGLQAAGTHAHSLVQAFMALGMSELEAFRAFAEVYPDDTVLLVDTVDVLESGIPNAIQVFEELKRKGHQPVGIRLDSGDLAYLSIRAAQMLDKAGFPETAIVLSSELDELVIWQIHTQIRQEAPRYGVDADSLINRLVFGVGTRMVTSWGQPALGGVYKLVAVYDGGSWKPAIKVSESIEKILNPGQKRAWRIYDDRGLASADYLTLAEEDPRTEPTIILRHPTDPGKQRRLKQNQCTFELLHEEVFRGKRLFDPVPLEVLRQRRKADVERLDPGVRRLVNPHEYHVSLSPRLWTLKTQMVEGLNPNRL</sequence>
<evidence type="ECO:0000256" key="4">
    <source>
        <dbReference type="ARBA" id="ARBA00022553"/>
    </source>
</evidence>
<dbReference type="PIRSF" id="PIRSF000484">
    <property type="entry name" value="NAPRT"/>
    <property type="match status" value="1"/>
</dbReference>
<dbReference type="SUPFAM" id="SSF51690">
    <property type="entry name" value="Nicotinate/Quinolinate PRTase C-terminal domain-like"/>
    <property type="match status" value="1"/>
</dbReference>
<dbReference type="InterPro" id="IPR007229">
    <property type="entry name" value="Nic_PRibTrfase-Fam"/>
</dbReference>
<comment type="pathway">
    <text evidence="1 9">Cofactor biosynthesis; NAD(+) biosynthesis; nicotinate D-ribonucleotide from nicotinate: step 1/1.</text>
</comment>
<dbReference type="GO" id="GO:0016757">
    <property type="term" value="F:glycosyltransferase activity"/>
    <property type="evidence" value="ECO:0007669"/>
    <property type="project" value="UniProtKB-KW"/>
</dbReference>
<dbReference type="GO" id="GO:0034355">
    <property type="term" value="P:NAD+ biosynthetic process via the salvage pathway"/>
    <property type="evidence" value="ECO:0007669"/>
    <property type="project" value="TreeGrafter"/>
</dbReference>
<organism evidence="12 13">
    <name type="scientific">Allomeiothermus silvanus (strain ATCC 700542 / DSM 9946 / NBRC 106475 / NCIMB 13440 / VI-R2)</name>
    <name type="common">Thermus silvanus</name>
    <dbReference type="NCBI Taxonomy" id="526227"/>
    <lineage>
        <taxon>Bacteria</taxon>
        <taxon>Thermotogati</taxon>
        <taxon>Deinococcota</taxon>
        <taxon>Deinococci</taxon>
        <taxon>Thermales</taxon>
        <taxon>Thermaceae</taxon>
        <taxon>Allomeiothermus</taxon>
    </lineage>
</organism>
<dbReference type="Proteomes" id="UP000001916">
    <property type="component" value="Chromosome"/>
</dbReference>
<comment type="catalytic activity">
    <reaction evidence="8 9">
        <text>5-phospho-alpha-D-ribose 1-diphosphate + nicotinate + ATP + H2O = nicotinate beta-D-ribonucleotide + ADP + phosphate + diphosphate</text>
        <dbReference type="Rhea" id="RHEA:36163"/>
        <dbReference type="ChEBI" id="CHEBI:15377"/>
        <dbReference type="ChEBI" id="CHEBI:30616"/>
        <dbReference type="ChEBI" id="CHEBI:32544"/>
        <dbReference type="ChEBI" id="CHEBI:33019"/>
        <dbReference type="ChEBI" id="CHEBI:43474"/>
        <dbReference type="ChEBI" id="CHEBI:57502"/>
        <dbReference type="ChEBI" id="CHEBI:58017"/>
        <dbReference type="ChEBI" id="CHEBI:456216"/>
        <dbReference type="EC" id="6.3.4.21"/>
    </reaction>
</comment>
<dbReference type="InterPro" id="IPR040727">
    <property type="entry name" value="NAPRTase_N"/>
</dbReference>
<keyword evidence="13" id="KW-1185">Reference proteome</keyword>
<evidence type="ECO:0000256" key="2">
    <source>
        <dbReference type="ARBA" id="ARBA00010897"/>
    </source>
</evidence>
<dbReference type="eggNOG" id="COG1488">
    <property type="taxonomic scope" value="Bacteria"/>
</dbReference>
<keyword evidence="5 9" id="KW-0436">Ligase</keyword>
<dbReference type="GO" id="GO:0005829">
    <property type="term" value="C:cytosol"/>
    <property type="evidence" value="ECO:0007669"/>
    <property type="project" value="TreeGrafter"/>
</dbReference>
<keyword evidence="12" id="KW-0328">Glycosyltransferase</keyword>
<dbReference type="OrthoDB" id="9770610at2"/>
<dbReference type="UniPathway" id="UPA00253">
    <property type="reaction ID" value="UER00457"/>
</dbReference>
<dbReference type="InterPro" id="IPR006405">
    <property type="entry name" value="Nic_PRibTrfase_pncB"/>
</dbReference>
<dbReference type="Gene3D" id="3.20.20.70">
    <property type="entry name" value="Aldolase class I"/>
    <property type="match status" value="1"/>
</dbReference>
<dbReference type="Pfam" id="PF17767">
    <property type="entry name" value="NAPRTase_N"/>
    <property type="match status" value="1"/>
</dbReference>
<accession>D7BGK5</accession>
<dbReference type="EC" id="6.3.4.21" evidence="3 9"/>
<evidence type="ECO:0000256" key="9">
    <source>
        <dbReference type="RuleBase" id="RU365100"/>
    </source>
</evidence>
<feature type="domain" description="Nicotinate phosphoribosyltransferase N-terminal" evidence="10">
    <location>
        <begin position="14"/>
        <end position="150"/>
    </location>
</feature>
<keyword evidence="6 9" id="KW-0662">Pyridine nucleotide biosynthesis</keyword>
<dbReference type="NCBIfam" id="NF006695">
    <property type="entry name" value="PRK09243.1-2"/>
    <property type="match status" value="1"/>
</dbReference>
<evidence type="ECO:0000256" key="1">
    <source>
        <dbReference type="ARBA" id="ARBA00004952"/>
    </source>
</evidence>
<evidence type="ECO:0000259" key="10">
    <source>
        <dbReference type="Pfam" id="PF17767"/>
    </source>
</evidence>
<proteinExistence type="inferred from homology"/>
<evidence type="ECO:0000313" key="12">
    <source>
        <dbReference type="EMBL" id="ADH63821.1"/>
    </source>
</evidence>
<dbReference type="PANTHER" id="PTHR11098:SF1">
    <property type="entry name" value="NICOTINATE PHOSPHORIBOSYLTRANSFERASE"/>
    <property type="match status" value="1"/>
</dbReference>
<dbReference type="InterPro" id="IPR013785">
    <property type="entry name" value="Aldolase_TIM"/>
</dbReference>
<dbReference type="GO" id="GO:0004516">
    <property type="term" value="F:nicotinate phosphoribosyltransferase activity"/>
    <property type="evidence" value="ECO:0007669"/>
    <property type="project" value="UniProtKB-UniRule"/>
</dbReference>
<evidence type="ECO:0000256" key="5">
    <source>
        <dbReference type="ARBA" id="ARBA00022598"/>
    </source>
</evidence>
<dbReference type="EMBL" id="CP002042">
    <property type="protein sequence ID" value="ADH63821.1"/>
    <property type="molecule type" value="Genomic_DNA"/>
</dbReference>
<gene>
    <name evidence="12" type="ordered locus">Mesil_1946</name>
</gene>
<evidence type="ECO:0000313" key="13">
    <source>
        <dbReference type="Proteomes" id="UP000001916"/>
    </source>
</evidence>
<dbReference type="RefSeq" id="WP_013158374.1">
    <property type="nucleotide sequence ID" value="NC_014212.1"/>
</dbReference>
<evidence type="ECO:0000256" key="3">
    <source>
        <dbReference type="ARBA" id="ARBA00013236"/>
    </source>
</evidence>
<dbReference type="HOGENOM" id="CLU_025154_2_1_0"/>